<reference evidence="4 5" key="1">
    <citation type="journal article" date="2016" name="Nat. Commun.">
        <title>Thousands of microbial genomes shed light on interconnected biogeochemical processes in an aquifer system.</title>
        <authorList>
            <person name="Anantharaman K."/>
            <person name="Brown C.T."/>
            <person name="Hug L.A."/>
            <person name="Sharon I."/>
            <person name="Castelle C.J."/>
            <person name="Probst A.J."/>
            <person name="Thomas B.C."/>
            <person name="Singh A."/>
            <person name="Wilkins M.J."/>
            <person name="Karaoz U."/>
            <person name="Brodie E.L."/>
            <person name="Williams K.H."/>
            <person name="Hubbard S.S."/>
            <person name="Banfield J.F."/>
        </authorList>
    </citation>
    <scope>NUCLEOTIDE SEQUENCE [LARGE SCALE GENOMIC DNA]</scope>
</reference>
<evidence type="ECO:0000313" key="4">
    <source>
        <dbReference type="EMBL" id="OGE74519.1"/>
    </source>
</evidence>
<evidence type="ECO:0000256" key="1">
    <source>
        <dbReference type="SAM" id="MobiDB-lite"/>
    </source>
</evidence>
<protein>
    <recommendedName>
        <fullName evidence="3">DUF5667 domain-containing protein</fullName>
    </recommendedName>
</protein>
<dbReference type="InterPro" id="IPR043725">
    <property type="entry name" value="DUF5667"/>
</dbReference>
<sequence length="281" mass="30990">MNSELDNKLERVFKTLPRKGGFDVSGKERIWFKIQNHMRQTRQTLIERDRGLFFPVFHLGRLAITILAVIIAITLVGGASKASEGSLPGDTLYSFKKASEKVEKILAQSNESKVKVSIKHAERRLREVQTLVVENKAKTAVVVKSLEDLKTATEQIMRTSSEINPELRFHVADLLAKEQEILDSVKAETEGELKAKVEEAITVSQESQAKLEAEDEPGAVEGTATAETGTDESGASATSTLSRPKDEIVQSDTPIHDVIKIDDNGDPQEEPEVLQEPTVGF</sequence>
<dbReference type="Pfam" id="PF18915">
    <property type="entry name" value="DUF5667"/>
    <property type="match status" value="1"/>
</dbReference>
<evidence type="ECO:0000259" key="3">
    <source>
        <dbReference type="Pfam" id="PF18915"/>
    </source>
</evidence>
<organism evidence="4 5">
    <name type="scientific">Candidatus Doudnabacteria bacterium RIFCSPHIGHO2_01_52_17</name>
    <dbReference type="NCBI Taxonomy" id="1817820"/>
    <lineage>
        <taxon>Bacteria</taxon>
        <taxon>Candidatus Doudnaibacteriota</taxon>
    </lineage>
</organism>
<evidence type="ECO:0000313" key="5">
    <source>
        <dbReference type="Proteomes" id="UP000176547"/>
    </source>
</evidence>
<dbReference type="EMBL" id="MFEG01000064">
    <property type="protein sequence ID" value="OGE74519.1"/>
    <property type="molecule type" value="Genomic_DNA"/>
</dbReference>
<feature type="compositionally biased region" description="Basic and acidic residues" evidence="1">
    <location>
        <begin position="243"/>
        <end position="263"/>
    </location>
</feature>
<proteinExistence type="predicted"/>
<dbReference type="Proteomes" id="UP000176547">
    <property type="component" value="Unassembled WGS sequence"/>
</dbReference>
<feature type="compositionally biased region" description="Low complexity" evidence="1">
    <location>
        <begin position="219"/>
        <end position="235"/>
    </location>
</feature>
<feature type="transmembrane region" description="Helical" evidence="2">
    <location>
        <begin position="52"/>
        <end position="76"/>
    </location>
</feature>
<feature type="region of interest" description="Disordered" evidence="1">
    <location>
        <begin position="203"/>
        <end position="281"/>
    </location>
</feature>
<feature type="compositionally biased region" description="Acidic residues" evidence="1">
    <location>
        <begin position="264"/>
        <end position="273"/>
    </location>
</feature>
<accession>A0A1F5NA65</accession>
<evidence type="ECO:0000256" key="2">
    <source>
        <dbReference type="SAM" id="Phobius"/>
    </source>
</evidence>
<keyword evidence="2" id="KW-0472">Membrane</keyword>
<keyword evidence="2" id="KW-0812">Transmembrane</keyword>
<feature type="domain" description="DUF5667" evidence="3">
    <location>
        <begin position="85"/>
        <end position="189"/>
    </location>
</feature>
<gene>
    <name evidence="4" type="ORF">A3K06_03060</name>
</gene>
<name>A0A1F5NA65_9BACT</name>
<comment type="caution">
    <text evidence="4">The sequence shown here is derived from an EMBL/GenBank/DDBJ whole genome shotgun (WGS) entry which is preliminary data.</text>
</comment>
<dbReference type="AlphaFoldDB" id="A0A1F5NA65"/>
<keyword evidence="2" id="KW-1133">Transmembrane helix</keyword>